<dbReference type="PANTHER" id="PTHR31286:SF90">
    <property type="entry name" value="DUF4283 DOMAIN-CONTAINING PROTEIN"/>
    <property type="match status" value="1"/>
</dbReference>
<feature type="region of interest" description="Disordered" evidence="1">
    <location>
        <begin position="37"/>
        <end position="78"/>
    </location>
</feature>
<protein>
    <submittedName>
        <fullName evidence="3">Uncharacterized protein LOC108808404</fullName>
    </submittedName>
</protein>
<reference evidence="3" key="2">
    <citation type="submission" date="2025-08" db="UniProtKB">
        <authorList>
            <consortium name="RefSeq"/>
        </authorList>
    </citation>
    <scope>IDENTIFICATION</scope>
    <source>
        <tissue evidence="3">Leaf</tissue>
    </source>
</reference>
<reference evidence="2" key="1">
    <citation type="journal article" date="2019" name="Database">
        <title>The radish genome database (RadishGD): an integrated information resource for radish genomics.</title>
        <authorList>
            <person name="Yu H.J."/>
            <person name="Baek S."/>
            <person name="Lee Y.J."/>
            <person name="Cho A."/>
            <person name="Mun J.H."/>
        </authorList>
    </citation>
    <scope>NUCLEOTIDE SEQUENCE [LARGE SCALE GENOMIC DNA]</scope>
    <source>
        <strain evidence="2">cv. WK10039</strain>
    </source>
</reference>
<sequence length="249" mass="26582">MVPALDSFPAPAISETIIQFGSLAEIESLLTVPVTPNENSSPLSSNLAPSNPSLPILPSPSPPVNLSTSNPAPLTATLPLHPPSQAPAPTLAETLRWSSVHSSATPPLSSIKIWAHLTGVPLDLRYKQGLSLVAGLIGNPKETNDFTLNLVSLTLSHVKVEVDLTKPLPSVVEFERQSGEVAEVLVEYPWLPPTCSHCHELGHVIRNCLLYSPPKAPPPAAKVPGNKQKQKASETLKRTPASTVKDKHY</sequence>
<evidence type="ECO:0000313" key="3">
    <source>
        <dbReference type="RefSeq" id="XP_018436060.2"/>
    </source>
</evidence>
<dbReference type="KEGG" id="rsz:108808404"/>
<dbReference type="GeneID" id="108808404"/>
<feature type="compositionally biased region" description="Low complexity" evidence="1">
    <location>
        <begin position="37"/>
        <end position="54"/>
    </location>
</feature>
<dbReference type="RefSeq" id="XP_018436060.2">
    <property type="nucleotide sequence ID" value="XM_018580558.2"/>
</dbReference>
<dbReference type="OrthoDB" id="1109940at2759"/>
<accession>A0A6J0JK79</accession>
<feature type="compositionally biased region" description="Low complexity" evidence="1">
    <location>
        <begin position="64"/>
        <end position="78"/>
    </location>
</feature>
<dbReference type="Proteomes" id="UP000504610">
    <property type="component" value="Chromosome 6"/>
</dbReference>
<proteinExistence type="predicted"/>
<dbReference type="AlphaFoldDB" id="A0A6J0JK79"/>
<evidence type="ECO:0000256" key="1">
    <source>
        <dbReference type="SAM" id="MobiDB-lite"/>
    </source>
</evidence>
<feature type="region of interest" description="Disordered" evidence="1">
    <location>
        <begin position="216"/>
        <end position="249"/>
    </location>
</feature>
<gene>
    <name evidence="3" type="primary">LOC108808404</name>
</gene>
<keyword evidence="2" id="KW-1185">Reference proteome</keyword>
<name>A0A6J0JK79_RAPSA</name>
<dbReference type="InterPro" id="IPR040256">
    <property type="entry name" value="At4g02000-like"/>
</dbReference>
<dbReference type="PANTHER" id="PTHR31286">
    <property type="entry name" value="GLYCINE-RICH CELL WALL STRUCTURAL PROTEIN 1.8-LIKE"/>
    <property type="match status" value="1"/>
</dbReference>
<organism evidence="2 3">
    <name type="scientific">Raphanus sativus</name>
    <name type="common">Radish</name>
    <name type="synonym">Raphanus raphanistrum var. sativus</name>
    <dbReference type="NCBI Taxonomy" id="3726"/>
    <lineage>
        <taxon>Eukaryota</taxon>
        <taxon>Viridiplantae</taxon>
        <taxon>Streptophyta</taxon>
        <taxon>Embryophyta</taxon>
        <taxon>Tracheophyta</taxon>
        <taxon>Spermatophyta</taxon>
        <taxon>Magnoliopsida</taxon>
        <taxon>eudicotyledons</taxon>
        <taxon>Gunneridae</taxon>
        <taxon>Pentapetalae</taxon>
        <taxon>rosids</taxon>
        <taxon>malvids</taxon>
        <taxon>Brassicales</taxon>
        <taxon>Brassicaceae</taxon>
        <taxon>Brassiceae</taxon>
        <taxon>Raphanus</taxon>
    </lineage>
</organism>
<evidence type="ECO:0000313" key="2">
    <source>
        <dbReference type="Proteomes" id="UP000504610"/>
    </source>
</evidence>